<feature type="region of interest" description="Disordered" evidence="1">
    <location>
        <begin position="669"/>
        <end position="688"/>
    </location>
</feature>
<feature type="compositionally biased region" description="Polar residues" evidence="1">
    <location>
        <begin position="409"/>
        <end position="429"/>
    </location>
</feature>
<feature type="compositionally biased region" description="Basic and acidic residues" evidence="1">
    <location>
        <begin position="174"/>
        <end position="188"/>
    </location>
</feature>
<feature type="compositionally biased region" description="Low complexity" evidence="1">
    <location>
        <begin position="190"/>
        <end position="200"/>
    </location>
</feature>
<feature type="region of interest" description="Disordered" evidence="1">
    <location>
        <begin position="408"/>
        <end position="429"/>
    </location>
</feature>
<feature type="region of interest" description="Disordered" evidence="1">
    <location>
        <begin position="711"/>
        <end position="778"/>
    </location>
</feature>
<feature type="region of interest" description="Disordered" evidence="1">
    <location>
        <begin position="627"/>
        <end position="649"/>
    </location>
</feature>
<protein>
    <submittedName>
        <fullName evidence="2">Uncharacterized protein</fullName>
    </submittedName>
</protein>
<feature type="region of interest" description="Disordered" evidence="1">
    <location>
        <begin position="556"/>
        <end position="580"/>
    </location>
</feature>
<feature type="region of interest" description="Disordered" evidence="1">
    <location>
        <begin position="61"/>
        <end position="205"/>
    </location>
</feature>
<proteinExistence type="predicted"/>
<feature type="compositionally biased region" description="Low complexity" evidence="1">
    <location>
        <begin position="556"/>
        <end position="569"/>
    </location>
</feature>
<organism evidence="2 3">
    <name type="scientific">Papaver nudicaule</name>
    <name type="common">Iceland poppy</name>
    <dbReference type="NCBI Taxonomy" id="74823"/>
    <lineage>
        <taxon>Eukaryota</taxon>
        <taxon>Viridiplantae</taxon>
        <taxon>Streptophyta</taxon>
        <taxon>Embryophyta</taxon>
        <taxon>Tracheophyta</taxon>
        <taxon>Spermatophyta</taxon>
        <taxon>Magnoliopsida</taxon>
        <taxon>Ranunculales</taxon>
        <taxon>Papaveraceae</taxon>
        <taxon>Papaveroideae</taxon>
        <taxon>Papaver</taxon>
    </lineage>
</organism>
<reference evidence="2" key="1">
    <citation type="submission" date="2022-03" db="EMBL/GenBank/DDBJ databases">
        <title>A functionally conserved STORR gene fusion in Papaver species that diverged 16.8 million years ago.</title>
        <authorList>
            <person name="Catania T."/>
        </authorList>
    </citation>
    <scope>NUCLEOTIDE SEQUENCE</scope>
    <source>
        <strain evidence="2">S-191538</strain>
    </source>
</reference>
<name>A0AA41V0I4_PAPNU</name>
<feature type="region of interest" description="Disordered" evidence="1">
    <location>
        <begin position="1"/>
        <end position="47"/>
    </location>
</feature>
<feature type="region of interest" description="Disordered" evidence="1">
    <location>
        <begin position="792"/>
        <end position="819"/>
    </location>
</feature>
<feature type="compositionally biased region" description="Basic and acidic residues" evidence="1">
    <location>
        <begin position="109"/>
        <end position="123"/>
    </location>
</feature>
<feature type="compositionally biased region" description="Polar residues" evidence="1">
    <location>
        <begin position="673"/>
        <end position="688"/>
    </location>
</feature>
<dbReference type="Proteomes" id="UP001177140">
    <property type="component" value="Unassembled WGS sequence"/>
</dbReference>
<feature type="compositionally biased region" description="Polar residues" evidence="1">
    <location>
        <begin position="72"/>
        <end position="92"/>
    </location>
</feature>
<evidence type="ECO:0000313" key="3">
    <source>
        <dbReference type="Proteomes" id="UP001177140"/>
    </source>
</evidence>
<feature type="compositionally biased region" description="Polar residues" evidence="1">
    <location>
        <begin position="794"/>
        <end position="807"/>
    </location>
</feature>
<evidence type="ECO:0000256" key="1">
    <source>
        <dbReference type="SAM" id="MobiDB-lite"/>
    </source>
</evidence>
<gene>
    <name evidence="2" type="ORF">MKW94_004211</name>
</gene>
<accession>A0AA41V0I4</accession>
<feature type="compositionally biased region" description="Polar residues" evidence="1">
    <location>
        <begin position="766"/>
        <end position="778"/>
    </location>
</feature>
<dbReference type="PANTHER" id="PTHR35746:SF1">
    <property type="entry name" value="PENTATRICOPEPTIDE REPEAT (PPR) SUPERFAMILY PROTEIN"/>
    <property type="match status" value="1"/>
</dbReference>
<dbReference type="EMBL" id="JAJJMA010094163">
    <property type="protein sequence ID" value="MCL7029780.1"/>
    <property type="molecule type" value="Genomic_DNA"/>
</dbReference>
<dbReference type="AlphaFoldDB" id="A0AA41V0I4"/>
<keyword evidence="3" id="KW-1185">Reference proteome</keyword>
<comment type="caution">
    <text evidence="2">The sequence shown here is derived from an EMBL/GenBank/DDBJ whole genome shotgun (WGS) entry which is preliminary data.</text>
</comment>
<feature type="compositionally biased region" description="Polar residues" evidence="1">
    <location>
        <begin position="1"/>
        <end position="12"/>
    </location>
</feature>
<evidence type="ECO:0000313" key="2">
    <source>
        <dbReference type="EMBL" id="MCL7029780.1"/>
    </source>
</evidence>
<feature type="compositionally biased region" description="Low complexity" evidence="1">
    <location>
        <begin position="93"/>
        <end position="108"/>
    </location>
</feature>
<dbReference type="PANTHER" id="PTHR35746">
    <property type="entry name" value="PENTATRICOPEPTIDE REPEAT (PPR) SUPERFAMILY PROTEIN"/>
    <property type="match status" value="1"/>
</dbReference>
<sequence length="848" mass="90712">MQGGTLATTTAEGSLQSSGSGGHHKCSKCNWPYANPHPSAKQRRHHKKVCGKVAGYILVSSTGQEDDDDSNKPLNADNTSTITDNINLNGSDEQPQQQEHQNVENENQIEIKDEEKSNGKGEMGRWFSTKSEEDEFADAITDFTADPLSRTNSIIQQPNDPTDGSQSQSPQVSDKVEVQMENGRKEDLASSSDMPSLVDSSADKSGVMNITEVKHVSETNGDDLVETLSSAVDTLAGKISSEESEIDSNLEKINGIVGREIIPETADATTVLVTDNEAEEAVMDSEASQAKISPSHNEGCIVGEVNEVLVVHPENAHMDVEKPSEVVVEDCDYHELLKPELGVDPDCSKVSVDTELHPNSTEEAHLSSSKSGADTDIIVGEEQVYGVDLRQKEEGSKMTVQEVIVEGQADNSASMDATSNGEESLPDTTNDVLSLSQTEKDETDVPLGAEELHRGQQDQSNNIIPEAHLVVAADADTIPSPSDAINRIMPDDVVCEDEAKVDDTIPSPSDVGNRIMPDDAVCEDEAKVDDPIASPSDAVNCIMPDDAVCEDEAKVGDSSVSTTSPGVVTEENFTNPTEKSPAVAVIPSESVENIIHEERNLDYSGGSGVIHSCDENSEVMVASANDGKVEDTNARNSAGDPSDVHSRSLPVEEGNSILKLSDSLVAGPPDCSVDTNSQTDSVEANWGSVSDGTALSFKDLSDVQGTTTPVSMEAAQGTDPQKISTDRFEPPSITSLVKSTNEPDLKSASEIQSLTTQGEKKDESAKLSSESGKAHSTSLRSLLGSIVESKKKTLNSTTATESAMKANQQKEWDSPARLPVTMHREKRKMKQWVPFMCCSSAVDLKTQS</sequence>
<feature type="compositionally biased region" description="Polar residues" evidence="1">
    <location>
        <begin position="149"/>
        <end position="172"/>
    </location>
</feature>